<dbReference type="InterPro" id="IPR021027">
    <property type="entry name" value="Transposase_put_HTH"/>
</dbReference>
<keyword evidence="4" id="KW-1185">Reference proteome</keyword>
<evidence type="ECO:0000313" key="4">
    <source>
        <dbReference type="Proteomes" id="UP000266673"/>
    </source>
</evidence>
<organism evidence="3 4">
    <name type="scientific">Gigaspora rosea</name>
    <dbReference type="NCBI Taxonomy" id="44941"/>
    <lineage>
        <taxon>Eukaryota</taxon>
        <taxon>Fungi</taxon>
        <taxon>Fungi incertae sedis</taxon>
        <taxon>Mucoromycota</taxon>
        <taxon>Glomeromycotina</taxon>
        <taxon>Glomeromycetes</taxon>
        <taxon>Diversisporales</taxon>
        <taxon>Gigasporaceae</taxon>
        <taxon>Gigaspora</taxon>
    </lineage>
</organism>
<gene>
    <name evidence="3" type="ORF">C2G38_2115293</name>
</gene>
<dbReference type="Proteomes" id="UP000266673">
    <property type="component" value="Unassembled WGS sequence"/>
</dbReference>
<name>A0A397UCJ0_9GLOM</name>
<feature type="domain" description="Transposase putative helix-turn-helix" evidence="2">
    <location>
        <begin position="70"/>
        <end position="101"/>
    </location>
</feature>
<dbReference type="EMBL" id="QKWP01001759">
    <property type="protein sequence ID" value="RIB06787.1"/>
    <property type="molecule type" value="Genomic_DNA"/>
</dbReference>
<dbReference type="OrthoDB" id="2475899at2759"/>
<proteinExistence type="predicted"/>
<protein>
    <recommendedName>
        <fullName evidence="2">Transposase putative helix-turn-helix domain-containing protein</fullName>
    </recommendedName>
</protein>
<evidence type="ECO:0000313" key="3">
    <source>
        <dbReference type="EMBL" id="RIB06787.1"/>
    </source>
</evidence>
<feature type="non-terminal residue" evidence="3">
    <location>
        <position position="1"/>
    </location>
</feature>
<evidence type="ECO:0000256" key="1">
    <source>
        <dbReference type="SAM" id="MobiDB-lite"/>
    </source>
</evidence>
<comment type="caution">
    <text evidence="3">The sequence shown here is derived from an EMBL/GenBank/DDBJ whole genome shotgun (WGS) entry which is preliminary data.</text>
</comment>
<feature type="region of interest" description="Disordered" evidence="1">
    <location>
        <begin position="38"/>
        <end position="69"/>
    </location>
</feature>
<evidence type="ECO:0000259" key="2">
    <source>
        <dbReference type="Pfam" id="PF12323"/>
    </source>
</evidence>
<sequence>SNEPLVRTIQRSWYSVRTSTLMTPNPVSLPRTYYQSLLRQGSDQDENDDGKKMKTENDDENDDVEGKKMKTRKIRMYPTLEEKEKLRKWIGTVRWTYNKVL</sequence>
<dbReference type="AlphaFoldDB" id="A0A397UCJ0"/>
<accession>A0A397UCJ0</accession>
<reference evidence="3 4" key="1">
    <citation type="submission" date="2018-06" db="EMBL/GenBank/DDBJ databases">
        <title>Comparative genomics reveals the genomic features of Rhizophagus irregularis, R. cerebriforme, R. diaphanum and Gigaspora rosea, and their symbiotic lifestyle signature.</title>
        <authorList>
            <person name="Morin E."/>
            <person name="San Clemente H."/>
            <person name="Chen E.C.H."/>
            <person name="De La Providencia I."/>
            <person name="Hainaut M."/>
            <person name="Kuo A."/>
            <person name="Kohler A."/>
            <person name="Murat C."/>
            <person name="Tang N."/>
            <person name="Roy S."/>
            <person name="Loubradou J."/>
            <person name="Henrissat B."/>
            <person name="Grigoriev I.V."/>
            <person name="Corradi N."/>
            <person name="Roux C."/>
            <person name="Martin F.M."/>
        </authorList>
    </citation>
    <scope>NUCLEOTIDE SEQUENCE [LARGE SCALE GENOMIC DNA]</scope>
    <source>
        <strain evidence="3 4">DAOM 194757</strain>
    </source>
</reference>
<feature type="non-terminal residue" evidence="3">
    <location>
        <position position="101"/>
    </location>
</feature>
<dbReference type="Pfam" id="PF12323">
    <property type="entry name" value="HTH_OrfB_IS605"/>
    <property type="match status" value="1"/>
</dbReference>